<proteinExistence type="inferred from homology"/>
<protein>
    <submittedName>
        <fullName evidence="4">Rhamnogalacturonan acetylesterase</fullName>
    </submittedName>
</protein>
<dbReference type="InterPro" id="IPR008979">
    <property type="entry name" value="Galactose-bd-like_sf"/>
</dbReference>
<dbReference type="CDD" id="cd01821">
    <property type="entry name" value="Rhamnogalacturan_acetylesterase_like"/>
    <property type="match status" value="1"/>
</dbReference>
<name>A0AAE3DYT2_9FIRM</name>
<dbReference type="SUPFAM" id="SSF49785">
    <property type="entry name" value="Galactose-binding domain-like"/>
    <property type="match status" value="1"/>
</dbReference>
<dbReference type="RefSeq" id="WP_308456407.1">
    <property type="nucleotide sequence ID" value="NZ_JAJEQM010000008.1"/>
</dbReference>
<dbReference type="InterPro" id="IPR037459">
    <property type="entry name" value="RhgT-like"/>
</dbReference>
<reference evidence="4 5" key="1">
    <citation type="submission" date="2021-10" db="EMBL/GenBank/DDBJ databases">
        <title>Anaerobic single-cell dispensing facilitates the cultivation of human gut bacteria.</title>
        <authorList>
            <person name="Afrizal A."/>
        </authorList>
    </citation>
    <scope>NUCLEOTIDE SEQUENCE [LARGE SCALE GENOMIC DNA]</scope>
    <source>
        <strain evidence="4 5">CLA-AA-H232</strain>
    </source>
</reference>
<dbReference type="InterPro" id="IPR036514">
    <property type="entry name" value="SGNH_hydro_sf"/>
</dbReference>
<dbReference type="Gene3D" id="3.40.50.1110">
    <property type="entry name" value="SGNH hydrolase"/>
    <property type="match status" value="1"/>
</dbReference>
<dbReference type="Pfam" id="PF13472">
    <property type="entry name" value="Lipase_GDSL_2"/>
    <property type="match status" value="1"/>
</dbReference>
<evidence type="ECO:0000259" key="3">
    <source>
        <dbReference type="Pfam" id="PF13472"/>
    </source>
</evidence>
<dbReference type="InterPro" id="IPR013830">
    <property type="entry name" value="SGNH_hydro"/>
</dbReference>
<dbReference type="EMBL" id="JAJEQM010000008">
    <property type="protein sequence ID" value="MCC2210612.1"/>
    <property type="molecule type" value="Genomic_DNA"/>
</dbReference>
<dbReference type="PANTHER" id="PTHR43695:SF1">
    <property type="entry name" value="RHAMNOGALACTURONAN ACETYLESTERASE"/>
    <property type="match status" value="1"/>
</dbReference>
<accession>A0AAE3DYT2</accession>
<dbReference type="PANTHER" id="PTHR43695">
    <property type="entry name" value="PUTATIVE (AFU_ORTHOLOGUE AFUA_2G17250)-RELATED"/>
    <property type="match status" value="1"/>
</dbReference>
<gene>
    <name evidence="4" type="ORF">LKE05_07400</name>
</gene>
<evidence type="ECO:0000313" key="5">
    <source>
        <dbReference type="Proteomes" id="UP001198242"/>
    </source>
</evidence>
<evidence type="ECO:0000256" key="2">
    <source>
        <dbReference type="ARBA" id="ARBA00022801"/>
    </source>
</evidence>
<dbReference type="SUPFAM" id="SSF52266">
    <property type="entry name" value="SGNH hydrolase"/>
    <property type="match status" value="1"/>
</dbReference>
<comment type="caution">
    <text evidence="4">The sequence shown here is derived from an EMBL/GenBank/DDBJ whole genome shotgun (WGS) entry which is preliminary data.</text>
</comment>
<comment type="similarity">
    <text evidence="1">Belongs to the 'GDSL' lipolytic enzyme family.</text>
</comment>
<keyword evidence="2" id="KW-0378">Hydrolase</keyword>
<dbReference type="AlphaFoldDB" id="A0AAE3DYT2"/>
<evidence type="ECO:0000313" key="4">
    <source>
        <dbReference type="EMBL" id="MCC2210612.1"/>
    </source>
</evidence>
<sequence>MNYEKEPLHISTSVPNGTYEVTVTVTAHEDIVFTILSQSRRFMAQDINLGKGESTDITFNVSVCDYHKNNEDYTNVNGVEIDIMCDGDFTALSAVSPVNIPTVYIAGDSTVTDQPAEYPYNATSTYCGWGQMFPQFFNTGIAVENHAQSGSTTEDFKNVNFTAFKDKIKKGDFLIIEFGHNDQKIDTLDAFGGYTENLKYFVNFVREKSANPIICSPINRIIFQEDGTLLNLLGDYRTAVKNVCDEMNVPFIDLWSRTTEFFEAAGAVKAWDYFWGNGTDRDYTHTNDIGGNIVARFVANEMIKNNVQPIADLIKKDMINVEMPKHDSSVKPQNSKEIEHLKTIGLVNVPKASELADLDKDITNI</sequence>
<dbReference type="Proteomes" id="UP001198242">
    <property type="component" value="Unassembled WGS sequence"/>
</dbReference>
<evidence type="ECO:0000256" key="1">
    <source>
        <dbReference type="ARBA" id="ARBA00008668"/>
    </source>
</evidence>
<keyword evidence="5" id="KW-1185">Reference proteome</keyword>
<organism evidence="4 5">
    <name type="scientific">Hominilimicola fabiformis</name>
    <dbReference type="NCBI Taxonomy" id="2885356"/>
    <lineage>
        <taxon>Bacteria</taxon>
        <taxon>Bacillati</taxon>
        <taxon>Bacillota</taxon>
        <taxon>Clostridia</taxon>
        <taxon>Eubacteriales</taxon>
        <taxon>Oscillospiraceae</taxon>
        <taxon>Hominilimicola</taxon>
    </lineage>
</organism>
<dbReference type="GO" id="GO:0016787">
    <property type="term" value="F:hydrolase activity"/>
    <property type="evidence" value="ECO:0007669"/>
    <property type="project" value="UniProtKB-KW"/>
</dbReference>
<feature type="domain" description="SGNH hydrolase-type esterase" evidence="3">
    <location>
        <begin position="107"/>
        <end position="289"/>
    </location>
</feature>